<protein>
    <submittedName>
        <fullName evidence="1">Uncharacterized protein</fullName>
    </submittedName>
</protein>
<gene>
    <name evidence="1" type="ORF">Psuf_065800</name>
</gene>
<dbReference type="Proteomes" id="UP000503011">
    <property type="component" value="Chromosome"/>
</dbReference>
<reference evidence="1 2" key="2">
    <citation type="submission" date="2020-03" db="EMBL/GenBank/DDBJ databases">
        <authorList>
            <person name="Ichikawa N."/>
            <person name="Kimura A."/>
            <person name="Kitahashi Y."/>
            <person name="Uohara A."/>
        </authorList>
    </citation>
    <scope>NUCLEOTIDE SEQUENCE [LARGE SCALE GENOMIC DNA]</scope>
    <source>
        <strain evidence="1 2">NBRC 105367</strain>
    </source>
</reference>
<reference evidence="1 2" key="1">
    <citation type="submission" date="2020-03" db="EMBL/GenBank/DDBJ databases">
        <title>Whole genome shotgun sequence of Phytohabitans suffuscus NBRC 105367.</title>
        <authorList>
            <person name="Komaki H."/>
            <person name="Tamura T."/>
        </authorList>
    </citation>
    <scope>NUCLEOTIDE SEQUENCE [LARGE SCALE GENOMIC DNA]</scope>
    <source>
        <strain evidence="1 2">NBRC 105367</strain>
    </source>
</reference>
<sequence length="64" mass="7578">MRSDPGCGRWDAGKDDTTKVKYYRHYAAGLYYRRWSGRWYLEINPTYHFTIDGRRDSGVRVGPC</sequence>
<organism evidence="1 2">
    <name type="scientific">Phytohabitans suffuscus</name>
    <dbReference type="NCBI Taxonomy" id="624315"/>
    <lineage>
        <taxon>Bacteria</taxon>
        <taxon>Bacillati</taxon>
        <taxon>Actinomycetota</taxon>
        <taxon>Actinomycetes</taxon>
        <taxon>Micromonosporales</taxon>
        <taxon>Micromonosporaceae</taxon>
    </lineage>
</organism>
<name>A0A6F8YT05_9ACTN</name>
<evidence type="ECO:0000313" key="1">
    <source>
        <dbReference type="EMBL" id="BCB89267.1"/>
    </source>
</evidence>
<evidence type="ECO:0000313" key="2">
    <source>
        <dbReference type="Proteomes" id="UP000503011"/>
    </source>
</evidence>
<dbReference type="KEGG" id="psuu:Psuf_065800"/>
<accession>A0A6F8YT05</accession>
<keyword evidence="2" id="KW-1185">Reference proteome</keyword>
<dbReference type="EMBL" id="AP022871">
    <property type="protein sequence ID" value="BCB89267.1"/>
    <property type="molecule type" value="Genomic_DNA"/>
</dbReference>
<dbReference type="AlphaFoldDB" id="A0A6F8YT05"/>
<proteinExistence type="predicted"/>